<keyword evidence="6" id="KW-1185">Reference proteome</keyword>
<dbReference type="InterPro" id="IPR018060">
    <property type="entry name" value="HTH_AraC"/>
</dbReference>
<dbReference type="InterPro" id="IPR003313">
    <property type="entry name" value="AraC-bd"/>
</dbReference>
<dbReference type="STRING" id="584708.Apau_2151"/>
<evidence type="ECO:0000259" key="4">
    <source>
        <dbReference type="PROSITE" id="PS01124"/>
    </source>
</evidence>
<organism evidence="5 6">
    <name type="scientific">Aminomonas paucivorans DSM 12260</name>
    <dbReference type="NCBI Taxonomy" id="584708"/>
    <lineage>
        <taxon>Bacteria</taxon>
        <taxon>Thermotogati</taxon>
        <taxon>Synergistota</taxon>
        <taxon>Synergistia</taxon>
        <taxon>Synergistales</taxon>
        <taxon>Synergistaceae</taxon>
        <taxon>Aminomonas</taxon>
    </lineage>
</organism>
<dbReference type="PANTHER" id="PTHR46796">
    <property type="entry name" value="HTH-TYPE TRANSCRIPTIONAL ACTIVATOR RHAS-RELATED"/>
    <property type="match status" value="1"/>
</dbReference>
<dbReference type="SMART" id="SM00342">
    <property type="entry name" value="HTH_ARAC"/>
    <property type="match status" value="1"/>
</dbReference>
<dbReference type="eggNOG" id="COG2207">
    <property type="taxonomic scope" value="Bacteria"/>
</dbReference>
<dbReference type="Proteomes" id="UP000005096">
    <property type="component" value="Chromosome"/>
</dbReference>
<dbReference type="SUPFAM" id="SSF46689">
    <property type="entry name" value="Homeodomain-like"/>
    <property type="match status" value="2"/>
</dbReference>
<dbReference type="PaxDb" id="584708-Apau_2151"/>
<dbReference type="Pfam" id="PF02311">
    <property type="entry name" value="AraC_binding"/>
    <property type="match status" value="1"/>
</dbReference>
<sequence length="280" mass="31730">MDSEKKGAASRRVVYLREEGTLRFEVQVCRFDPHARHRHFHPERALAFIREGTSRTVLGTTEHLLGPGMLVHFPPGTPHSCDPQDPSSWRYDMLFLQGPEEPLPFGGPGAVLLPPEERKPLGRLFRELASLRLSPTDREHRFYELLERAAALLGEGIPLEPPLRDPRMLPVEALLRERFREGVSLEELADRAGLSRFHLVRAFRRHAGMPPHAFQTALRINAAKDLLRQGMGVQRVAQEMGFFDQSHFAAAFRERCGVRPRDYARGEQVFPIPEGPKGAS</sequence>
<evidence type="ECO:0000256" key="2">
    <source>
        <dbReference type="ARBA" id="ARBA00023125"/>
    </source>
</evidence>
<dbReference type="AlphaFoldDB" id="E3CYW7"/>
<dbReference type="GO" id="GO:0003700">
    <property type="term" value="F:DNA-binding transcription factor activity"/>
    <property type="evidence" value="ECO:0007669"/>
    <property type="project" value="InterPro"/>
</dbReference>
<keyword evidence="2" id="KW-0238">DNA-binding</keyword>
<dbReference type="SUPFAM" id="SSF51215">
    <property type="entry name" value="Regulatory protein AraC"/>
    <property type="match status" value="1"/>
</dbReference>
<evidence type="ECO:0000313" key="5">
    <source>
        <dbReference type="EMBL" id="EFQ24562.1"/>
    </source>
</evidence>
<evidence type="ECO:0000256" key="1">
    <source>
        <dbReference type="ARBA" id="ARBA00023015"/>
    </source>
</evidence>
<dbReference type="RefSeq" id="WP_006301803.1">
    <property type="nucleotide sequence ID" value="NZ_CM001022.1"/>
</dbReference>
<keyword evidence="1" id="KW-0805">Transcription regulation</keyword>
<evidence type="ECO:0000313" key="6">
    <source>
        <dbReference type="Proteomes" id="UP000005096"/>
    </source>
</evidence>
<name>E3CYW7_9BACT</name>
<protein>
    <submittedName>
        <fullName evidence="5">Transcriptional regulator, AraC family</fullName>
    </submittedName>
</protein>
<dbReference type="Gene3D" id="1.10.10.60">
    <property type="entry name" value="Homeodomain-like"/>
    <property type="match status" value="2"/>
</dbReference>
<dbReference type="EMBL" id="CM001022">
    <property type="protein sequence ID" value="EFQ24562.1"/>
    <property type="molecule type" value="Genomic_DNA"/>
</dbReference>
<dbReference type="Gene3D" id="2.60.120.10">
    <property type="entry name" value="Jelly Rolls"/>
    <property type="match status" value="1"/>
</dbReference>
<dbReference type="HOGENOM" id="CLU_000445_88_16_0"/>
<dbReference type="InterPro" id="IPR050204">
    <property type="entry name" value="AraC_XylS_family_regulators"/>
</dbReference>
<gene>
    <name evidence="5" type="ORF">Apau_2151</name>
</gene>
<dbReference type="InterPro" id="IPR014710">
    <property type="entry name" value="RmlC-like_jellyroll"/>
</dbReference>
<dbReference type="Pfam" id="PF12833">
    <property type="entry name" value="HTH_18"/>
    <property type="match status" value="1"/>
</dbReference>
<dbReference type="InterPro" id="IPR009057">
    <property type="entry name" value="Homeodomain-like_sf"/>
</dbReference>
<evidence type="ECO:0000256" key="3">
    <source>
        <dbReference type="ARBA" id="ARBA00023163"/>
    </source>
</evidence>
<keyword evidence="3" id="KW-0804">Transcription</keyword>
<feature type="domain" description="HTH araC/xylS-type" evidence="4">
    <location>
        <begin position="169"/>
        <end position="266"/>
    </location>
</feature>
<dbReference type="GO" id="GO:0043565">
    <property type="term" value="F:sequence-specific DNA binding"/>
    <property type="evidence" value="ECO:0007669"/>
    <property type="project" value="InterPro"/>
</dbReference>
<dbReference type="InterPro" id="IPR037923">
    <property type="entry name" value="HTH-like"/>
</dbReference>
<dbReference type="PANTHER" id="PTHR46796:SF2">
    <property type="entry name" value="TRANSCRIPTIONAL REGULATORY PROTEIN"/>
    <property type="match status" value="1"/>
</dbReference>
<accession>E3CYW7</accession>
<dbReference type="OrthoDB" id="5339at2"/>
<dbReference type="PROSITE" id="PS01124">
    <property type="entry name" value="HTH_ARAC_FAMILY_2"/>
    <property type="match status" value="1"/>
</dbReference>
<proteinExistence type="predicted"/>
<reference evidence="5 6" key="1">
    <citation type="journal article" date="2010" name="Stand. Genomic Sci.">
        <title>Non-contiguous finished genome sequence of Aminomonas paucivorans type strain (GLU-3).</title>
        <authorList>
            <person name="Pitluck S."/>
            <person name="Yasawong M."/>
            <person name="Held B."/>
            <person name="Lapidus A."/>
            <person name="Nolan M."/>
            <person name="Copeland A."/>
            <person name="Lucas S."/>
            <person name="Del Rio T.G."/>
            <person name="Tice H."/>
            <person name="Cheng J.F."/>
            <person name="Chertkov O."/>
            <person name="Goodwin L."/>
            <person name="Tapia R."/>
            <person name="Han C."/>
            <person name="Liolios K."/>
            <person name="Ivanova N."/>
            <person name="Mavromatis K."/>
            <person name="Ovchinnikova G."/>
            <person name="Pati A."/>
            <person name="Chen A."/>
            <person name="Palaniappan K."/>
            <person name="Land M."/>
            <person name="Hauser L."/>
            <person name="Chang Y.J."/>
            <person name="Jeffries C.D."/>
            <person name="Pukall R."/>
            <person name="Spring S."/>
            <person name="Rohde M."/>
            <person name="Sikorski J."/>
            <person name="Goker M."/>
            <person name="Woyke T."/>
            <person name="Bristow J."/>
            <person name="Eisen J.A."/>
            <person name="Markowitz V."/>
            <person name="Hugenholtz P."/>
            <person name="Kyrpides N.C."/>
            <person name="Klenk H.P."/>
        </authorList>
    </citation>
    <scope>NUCLEOTIDE SEQUENCE [LARGE SCALE GENOMIC DNA]</scope>
    <source>
        <strain evidence="5 6">DSM 12260</strain>
    </source>
</reference>